<dbReference type="SMART" id="SM00020">
    <property type="entry name" value="Tryp_SPc"/>
    <property type="match status" value="1"/>
</dbReference>
<protein>
    <recommendedName>
        <fullName evidence="3">Peptidase S1 domain-containing protein</fullName>
    </recommendedName>
</protein>
<dbReference type="Ensembl" id="ENSCPOT00000005046.3">
    <property type="protein sequence ID" value="ENSCPOP00000004494.3"/>
    <property type="gene ID" value="ENSCPOG00000004992.4"/>
</dbReference>
<reference evidence="4" key="2">
    <citation type="submission" date="2025-08" db="UniProtKB">
        <authorList>
            <consortium name="Ensembl"/>
        </authorList>
    </citation>
    <scope>IDENTIFICATION</scope>
    <source>
        <strain evidence="4">2N</strain>
    </source>
</reference>
<dbReference type="PRINTS" id="PR00722">
    <property type="entry name" value="CHYMOTRYPSIN"/>
</dbReference>
<dbReference type="SUPFAM" id="SSF50494">
    <property type="entry name" value="Trypsin-like serine proteases"/>
    <property type="match status" value="1"/>
</dbReference>
<dbReference type="Bgee" id="ENSCPOG00000004992">
    <property type="expression patterns" value="Expressed in zone of skin and 1 other cell type or tissue"/>
</dbReference>
<dbReference type="AlphaFoldDB" id="H0V4F4"/>
<reference evidence="4" key="3">
    <citation type="submission" date="2025-09" db="UniProtKB">
        <authorList>
            <consortium name="Ensembl"/>
        </authorList>
    </citation>
    <scope>IDENTIFICATION</scope>
    <source>
        <strain evidence="4">2N</strain>
    </source>
</reference>
<dbReference type="GO" id="GO:0004252">
    <property type="term" value="F:serine-type endopeptidase activity"/>
    <property type="evidence" value="ECO:0007669"/>
    <property type="project" value="InterPro"/>
</dbReference>
<dbReference type="PANTHER" id="PTHR24271:SF63">
    <property type="entry name" value="KALLIKREIN-12"/>
    <property type="match status" value="1"/>
</dbReference>
<dbReference type="STRING" id="10141.ENSCPOP00000004494"/>
<dbReference type="Gene3D" id="2.40.10.10">
    <property type="entry name" value="Trypsin-like serine proteases"/>
    <property type="match status" value="2"/>
</dbReference>
<dbReference type="InParanoid" id="H0V4F4"/>
<dbReference type="HOGENOM" id="CLU_006842_1_1_1"/>
<reference evidence="5" key="1">
    <citation type="journal article" date="2011" name="Nature">
        <title>A high-resolution map of human evolutionary constraint using 29 mammals.</title>
        <authorList>
            <person name="Lindblad-Toh K."/>
            <person name="Garber M."/>
            <person name="Zuk O."/>
            <person name="Lin M.F."/>
            <person name="Parker B.J."/>
            <person name="Washietl S."/>
            <person name="Kheradpour P."/>
            <person name="Ernst J."/>
            <person name="Jordan G."/>
            <person name="Mauceli E."/>
            <person name="Ward L.D."/>
            <person name="Lowe C.B."/>
            <person name="Holloway A.K."/>
            <person name="Clamp M."/>
            <person name="Gnerre S."/>
            <person name="Alfoldi J."/>
            <person name="Beal K."/>
            <person name="Chang J."/>
            <person name="Clawson H."/>
            <person name="Cuff J."/>
            <person name="Di Palma F."/>
            <person name="Fitzgerald S."/>
            <person name="Flicek P."/>
            <person name="Guttman M."/>
            <person name="Hubisz M.J."/>
            <person name="Jaffe D.B."/>
            <person name="Jungreis I."/>
            <person name="Kent W.J."/>
            <person name="Kostka D."/>
            <person name="Lara M."/>
            <person name="Martins A.L."/>
            <person name="Massingham T."/>
            <person name="Moltke I."/>
            <person name="Raney B.J."/>
            <person name="Rasmussen M.D."/>
            <person name="Robinson J."/>
            <person name="Stark A."/>
            <person name="Vilella A.J."/>
            <person name="Wen J."/>
            <person name="Xie X."/>
            <person name="Zody M.C."/>
            <person name="Baldwin J."/>
            <person name="Bloom T."/>
            <person name="Chin C.W."/>
            <person name="Heiman D."/>
            <person name="Nicol R."/>
            <person name="Nusbaum C."/>
            <person name="Young S."/>
            <person name="Wilkinson J."/>
            <person name="Worley K.C."/>
            <person name="Kovar C.L."/>
            <person name="Muzny D.M."/>
            <person name="Gibbs R.A."/>
            <person name="Cree A."/>
            <person name="Dihn H.H."/>
            <person name="Fowler G."/>
            <person name="Jhangiani S."/>
            <person name="Joshi V."/>
            <person name="Lee S."/>
            <person name="Lewis L.R."/>
            <person name="Nazareth L.V."/>
            <person name="Okwuonu G."/>
            <person name="Santibanez J."/>
            <person name="Warren W.C."/>
            <person name="Mardis E.R."/>
            <person name="Weinstock G.M."/>
            <person name="Wilson R.K."/>
            <person name="Delehaunty K."/>
            <person name="Dooling D."/>
            <person name="Fronik C."/>
            <person name="Fulton L."/>
            <person name="Fulton B."/>
            <person name="Graves T."/>
            <person name="Minx P."/>
            <person name="Sodergren E."/>
            <person name="Birney E."/>
            <person name="Margulies E.H."/>
            <person name="Herrero J."/>
            <person name="Green E.D."/>
            <person name="Haussler D."/>
            <person name="Siepel A."/>
            <person name="Goldman N."/>
            <person name="Pollard K.S."/>
            <person name="Pedersen J.S."/>
            <person name="Lander E.S."/>
            <person name="Kellis M."/>
        </authorList>
    </citation>
    <scope>NUCLEOTIDE SEQUENCE [LARGE SCALE GENOMIC DNA]</scope>
    <source>
        <strain evidence="5">2N</strain>
    </source>
</reference>
<dbReference type="VEuPathDB" id="HostDB:ENSCPOG00000004992"/>
<dbReference type="FunFam" id="2.40.10.10:FF:000147">
    <property type="entry name" value="Kallikrein related peptidase 12"/>
    <property type="match status" value="1"/>
</dbReference>
<dbReference type="GO" id="GO:0030141">
    <property type="term" value="C:secretory granule"/>
    <property type="evidence" value="ECO:0007669"/>
    <property type="project" value="TreeGrafter"/>
</dbReference>
<dbReference type="InterPro" id="IPR001314">
    <property type="entry name" value="Peptidase_S1A"/>
</dbReference>
<dbReference type="InterPro" id="IPR043504">
    <property type="entry name" value="Peptidase_S1_PA_chymotrypsin"/>
</dbReference>
<accession>H0V4F4</accession>
<evidence type="ECO:0000256" key="1">
    <source>
        <dbReference type="ARBA" id="ARBA00023157"/>
    </source>
</evidence>
<evidence type="ECO:0000256" key="2">
    <source>
        <dbReference type="SAM" id="SignalP"/>
    </source>
</evidence>
<sequence length="161" mass="17968">MRLGVFSFLCVLGLSWADKEKIFDGVECAPNSQPWQVGLFEGTSLRCGGVLIHPRWVLTAAHCSSSRYWVRLGEHSLSRLDWTEQIRRSGLSVTHPDYRGSQRSHEHDLRLLRLRTPARLTLSVQPLPLPSTCATAGTNCQISGWGTTNRPWGKGPGCGEW</sequence>
<dbReference type="EMBL" id="AAKN02046384">
    <property type="status" value="NOT_ANNOTATED_CDS"/>
    <property type="molecule type" value="Genomic_DNA"/>
</dbReference>
<dbReference type="PROSITE" id="PS00134">
    <property type="entry name" value="TRYPSIN_HIS"/>
    <property type="match status" value="1"/>
</dbReference>
<dbReference type="PANTHER" id="PTHR24271">
    <property type="entry name" value="KALLIKREIN-RELATED"/>
    <property type="match status" value="1"/>
</dbReference>
<dbReference type="Pfam" id="PF00089">
    <property type="entry name" value="Trypsin"/>
    <property type="match status" value="1"/>
</dbReference>
<dbReference type="InterPro" id="IPR009003">
    <property type="entry name" value="Peptidase_S1_PA"/>
</dbReference>
<feature type="chain" id="PRO_5012226568" description="Peptidase S1 domain-containing protein" evidence="2">
    <location>
        <begin position="18"/>
        <end position="161"/>
    </location>
</feature>
<feature type="signal peptide" evidence="2">
    <location>
        <begin position="1"/>
        <end position="17"/>
    </location>
</feature>
<evidence type="ECO:0000313" key="4">
    <source>
        <dbReference type="Ensembl" id="ENSCPOP00000004494.3"/>
    </source>
</evidence>
<dbReference type="PROSITE" id="PS50240">
    <property type="entry name" value="TRYPSIN_DOM"/>
    <property type="match status" value="1"/>
</dbReference>
<dbReference type="OMA" id="SERWAIT"/>
<evidence type="ECO:0000313" key="5">
    <source>
        <dbReference type="Proteomes" id="UP000005447"/>
    </source>
</evidence>
<dbReference type="GO" id="GO:0006508">
    <property type="term" value="P:proteolysis"/>
    <property type="evidence" value="ECO:0007669"/>
    <property type="project" value="InterPro"/>
</dbReference>
<dbReference type="Proteomes" id="UP000005447">
    <property type="component" value="Unassembled WGS sequence"/>
</dbReference>
<dbReference type="InterPro" id="IPR001254">
    <property type="entry name" value="Trypsin_dom"/>
</dbReference>
<evidence type="ECO:0000259" key="3">
    <source>
        <dbReference type="PROSITE" id="PS50240"/>
    </source>
</evidence>
<dbReference type="InterPro" id="IPR018114">
    <property type="entry name" value="TRYPSIN_HIS"/>
</dbReference>
<dbReference type="CDD" id="cd00190">
    <property type="entry name" value="Tryp_SPc"/>
    <property type="match status" value="1"/>
</dbReference>
<feature type="domain" description="Peptidase S1" evidence="3">
    <location>
        <begin position="22"/>
        <end position="161"/>
    </location>
</feature>
<name>H0V4F4_CAVPO</name>
<dbReference type="eggNOG" id="KOG3627">
    <property type="taxonomic scope" value="Eukaryota"/>
</dbReference>
<organism evidence="4 5">
    <name type="scientific">Cavia porcellus</name>
    <name type="common">Guinea pig</name>
    <dbReference type="NCBI Taxonomy" id="10141"/>
    <lineage>
        <taxon>Eukaryota</taxon>
        <taxon>Metazoa</taxon>
        <taxon>Chordata</taxon>
        <taxon>Craniata</taxon>
        <taxon>Vertebrata</taxon>
        <taxon>Euteleostomi</taxon>
        <taxon>Mammalia</taxon>
        <taxon>Eutheria</taxon>
        <taxon>Euarchontoglires</taxon>
        <taxon>Glires</taxon>
        <taxon>Rodentia</taxon>
        <taxon>Hystricomorpha</taxon>
        <taxon>Caviidae</taxon>
        <taxon>Cavia</taxon>
    </lineage>
</organism>
<proteinExistence type="predicted"/>
<dbReference type="GeneTree" id="ENSGT01020000230389"/>
<keyword evidence="1" id="KW-1015">Disulfide bond</keyword>
<keyword evidence="5" id="KW-1185">Reference proteome</keyword>
<keyword evidence="2" id="KW-0732">Signal</keyword>